<evidence type="ECO:0000256" key="1">
    <source>
        <dbReference type="ARBA" id="ARBA00004651"/>
    </source>
</evidence>
<keyword evidence="10" id="KW-1185">Reference proteome</keyword>
<dbReference type="PROSITE" id="PS50928">
    <property type="entry name" value="ABC_TM1"/>
    <property type="match status" value="1"/>
</dbReference>
<dbReference type="Proteomes" id="UP000326202">
    <property type="component" value="Chromosome"/>
</dbReference>
<feature type="transmembrane region" description="Helical" evidence="7">
    <location>
        <begin position="7"/>
        <end position="32"/>
    </location>
</feature>
<protein>
    <submittedName>
        <fullName evidence="9">Sugar ABC transporter permease</fullName>
    </submittedName>
</protein>
<feature type="transmembrane region" description="Helical" evidence="7">
    <location>
        <begin position="199"/>
        <end position="218"/>
    </location>
</feature>
<keyword evidence="5 7" id="KW-1133">Transmembrane helix</keyword>
<evidence type="ECO:0000313" key="9">
    <source>
        <dbReference type="EMBL" id="QEX19074.1"/>
    </source>
</evidence>
<feature type="transmembrane region" description="Helical" evidence="7">
    <location>
        <begin position="67"/>
        <end position="93"/>
    </location>
</feature>
<keyword evidence="2 7" id="KW-0813">Transport</keyword>
<organism evidence="9 10">
    <name type="scientific">Hypericibacter terrae</name>
    <dbReference type="NCBI Taxonomy" id="2602015"/>
    <lineage>
        <taxon>Bacteria</taxon>
        <taxon>Pseudomonadati</taxon>
        <taxon>Pseudomonadota</taxon>
        <taxon>Alphaproteobacteria</taxon>
        <taxon>Rhodospirillales</taxon>
        <taxon>Dongiaceae</taxon>
        <taxon>Hypericibacter</taxon>
    </lineage>
</organism>
<gene>
    <name evidence="9" type="ORF">FRZ44_43860</name>
</gene>
<feature type="transmembrane region" description="Helical" evidence="7">
    <location>
        <begin position="259"/>
        <end position="281"/>
    </location>
</feature>
<dbReference type="SUPFAM" id="SSF161098">
    <property type="entry name" value="MetI-like"/>
    <property type="match status" value="1"/>
</dbReference>
<comment type="subcellular location">
    <subcellularLocation>
        <location evidence="1 7">Cell membrane</location>
        <topology evidence="1 7">Multi-pass membrane protein</topology>
    </subcellularLocation>
</comment>
<dbReference type="GO" id="GO:0005886">
    <property type="term" value="C:plasma membrane"/>
    <property type="evidence" value="ECO:0007669"/>
    <property type="project" value="UniProtKB-SubCell"/>
</dbReference>
<evidence type="ECO:0000256" key="6">
    <source>
        <dbReference type="ARBA" id="ARBA00023136"/>
    </source>
</evidence>
<dbReference type="AlphaFoldDB" id="A0A5J6MNW5"/>
<dbReference type="KEGG" id="htq:FRZ44_43860"/>
<keyword evidence="3" id="KW-1003">Cell membrane</keyword>
<evidence type="ECO:0000256" key="4">
    <source>
        <dbReference type="ARBA" id="ARBA00022692"/>
    </source>
</evidence>
<feature type="transmembrane region" description="Helical" evidence="7">
    <location>
        <begin position="153"/>
        <end position="178"/>
    </location>
</feature>
<sequence length="289" mass="32504">MIPFNVALVLPAQLTMLAVVLAPTLIAIWLSLTDWQPTNGTPWYEAEFYWFWNFNDLWFDSRFISSLWRTALVVVVAIGFELVIALGLALLFLDEWPWRKLAVSILILPMMIVPVDAANAFFMLFNDRGPINHLIGLVAGTDFQFSWLSDPDWALAPIIACEVWQWTPLMFLLLLTGLMNLLQNQVRAALALGASPVRIFFRIMLPLLMPVILVALLIRSIETFKIFDAVYILTRGGPGSSTETISMYMYNGAFVFFRIGYIAAAGLIVLVLVISLCLALAKPLKRHHG</sequence>
<comment type="similarity">
    <text evidence="7">Belongs to the binding-protein-dependent transport system permease family.</text>
</comment>
<evidence type="ECO:0000256" key="3">
    <source>
        <dbReference type="ARBA" id="ARBA00022475"/>
    </source>
</evidence>
<accession>A0A5J6MNW5</accession>
<evidence type="ECO:0000256" key="5">
    <source>
        <dbReference type="ARBA" id="ARBA00022989"/>
    </source>
</evidence>
<keyword evidence="4 7" id="KW-0812">Transmembrane</keyword>
<feature type="domain" description="ABC transmembrane type-1" evidence="8">
    <location>
        <begin position="67"/>
        <end position="280"/>
    </location>
</feature>
<dbReference type="EMBL" id="CP042906">
    <property type="protein sequence ID" value="QEX19074.1"/>
    <property type="molecule type" value="Genomic_DNA"/>
</dbReference>
<dbReference type="CDD" id="cd06261">
    <property type="entry name" value="TM_PBP2"/>
    <property type="match status" value="1"/>
</dbReference>
<evidence type="ECO:0000259" key="8">
    <source>
        <dbReference type="PROSITE" id="PS50928"/>
    </source>
</evidence>
<name>A0A5J6MNW5_9PROT</name>
<reference evidence="9 10" key="1">
    <citation type="submission" date="2019-08" db="EMBL/GenBank/DDBJ databases">
        <title>Hyperibacter terrae gen. nov., sp. nov. and Hyperibacter viscosus sp. nov., two new members in the family Rhodospirillaceae isolated from the rhizosphere of Hypericum perforatum.</title>
        <authorList>
            <person name="Noviana Z."/>
        </authorList>
    </citation>
    <scope>NUCLEOTIDE SEQUENCE [LARGE SCALE GENOMIC DNA]</scope>
    <source>
        <strain evidence="9 10">R5913</strain>
    </source>
</reference>
<evidence type="ECO:0000313" key="10">
    <source>
        <dbReference type="Proteomes" id="UP000326202"/>
    </source>
</evidence>
<evidence type="ECO:0000256" key="7">
    <source>
        <dbReference type="RuleBase" id="RU363032"/>
    </source>
</evidence>
<dbReference type="InterPro" id="IPR000515">
    <property type="entry name" value="MetI-like"/>
</dbReference>
<dbReference type="GO" id="GO:0055085">
    <property type="term" value="P:transmembrane transport"/>
    <property type="evidence" value="ECO:0007669"/>
    <property type="project" value="InterPro"/>
</dbReference>
<dbReference type="PANTHER" id="PTHR43005:SF1">
    <property type="entry name" value="SPERMIDINE_PUTRESCINE TRANSPORT SYSTEM PERMEASE PROTEIN"/>
    <property type="match status" value="1"/>
</dbReference>
<dbReference type="InterPro" id="IPR035906">
    <property type="entry name" value="MetI-like_sf"/>
</dbReference>
<feature type="transmembrane region" description="Helical" evidence="7">
    <location>
        <begin position="105"/>
        <end position="125"/>
    </location>
</feature>
<dbReference type="PANTHER" id="PTHR43005">
    <property type="entry name" value="BLR7065 PROTEIN"/>
    <property type="match status" value="1"/>
</dbReference>
<evidence type="ECO:0000256" key="2">
    <source>
        <dbReference type="ARBA" id="ARBA00022448"/>
    </source>
</evidence>
<dbReference type="Pfam" id="PF00528">
    <property type="entry name" value="BPD_transp_1"/>
    <property type="match status" value="1"/>
</dbReference>
<dbReference type="Gene3D" id="1.10.3720.10">
    <property type="entry name" value="MetI-like"/>
    <property type="match status" value="1"/>
</dbReference>
<keyword evidence="6 7" id="KW-0472">Membrane</keyword>
<proteinExistence type="inferred from homology"/>